<protein>
    <submittedName>
        <fullName evidence="9">AI-2E family transporter</fullName>
    </submittedName>
</protein>
<evidence type="ECO:0000256" key="6">
    <source>
        <dbReference type="ARBA" id="ARBA00022989"/>
    </source>
</evidence>
<reference evidence="9 10" key="1">
    <citation type="journal article" date="2018" name="Elife">
        <title>Discovery and characterization of a prevalent human gut bacterial enzyme sufficient for the inactivation of a family of plant toxins.</title>
        <authorList>
            <person name="Koppel N."/>
            <person name="Bisanz J.E."/>
            <person name="Pandelia M.E."/>
            <person name="Turnbaugh P.J."/>
            <person name="Balskus E.P."/>
        </authorList>
    </citation>
    <scope>NUCLEOTIDE SEQUENCE [LARGE SCALE GENOMIC DNA]</scope>
    <source>
        <strain evidence="9 10">OB21 GAM31</strain>
    </source>
</reference>
<evidence type="ECO:0000256" key="3">
    <source>
        <dbReference type="ARBA" id="ARBA00022448"/>
    </source>
</evidence>
<dbReference type="GO" id="GO:0055085">
    <property type="term" value="P:transmembrane transport"/>
    <property type="evidence" value="ECO:0007669"/>
    <property type="project" value="TreeGrafter"/>
</dbReference>
<feature type="transmembrane region" description="Helical" evidence="8">
    <location>
        <begin position="204"/>
        <end position="228"/>
    </location>
</feature>
<comment type="caution">
    <text evidence="9">The sequence shown here is derived from an EMBL/GenBank/DDBJ whole genome shotgun (WGS) entry which is preliminary data.</text>
</comment>
<feature type="transmembrane region" description="Helical" evidence="8">
    <location>
        <begin position="6"/>
        <end position="36"/>
    </location>
</feature>
<keyword evidence="5 8" id="KW-0812">Transmembrane</keyword>
<dbReference type="AlphaFoldDB" id="A0A369LQ17"/>
<keyword evidence="7 8" id="KW-0472">Membrane</keyword>
<dbReference type="PANTHER" id="PTHR21716:SF53">
    <property type="entry name" value="PERMEASE PERM-RELATED"/>
    <property type="match status" value="1"/>
</dbReference>
<evidence type="ECO:0000313" key="9">
    <source>
        <dbReference type="EMBL" id="RDB60749.1"/>
    </source>
</evidence>
<evidence type="ECO:0000256" key="1">
    <source>
        <dbReference type="ARBA" id="ARBA00004651"/>
    </source>
</evidence>
<keyword evidence="3" id="KW-0813">Transport</keyword>
<dbReference type="Pfam" id="PF01594">
    <property type="entry name" value="AI-2E_transport"/>
    <property type="match status" value="1"/>
</dbReference>
<organism evidence="9 10">
    <name type="scientific">Slackia isoflavoniconvertens</name>
    <dbReference type="NCBI Taxonomy" id="572010"/>
    <lineage>
        <taxon>Bacteria</taxon>
        <taxon>Bacillati</taxon>
        <taxon>Actinomycetota</taxon>
        <taxon>Coriobacteriia</taxon>
        <taxon>Eggerthellales</taxon>
        <taxon>Eggerthellaceae</taxon>
        <taxon>Slackia</taxon>
    </lineage>
</organism>
<proteinExistence type="inferred from homology"/>
<dbReference type="PANTHER" id="PTHR21716">
    <property type="entry name" value="TRANSMEMBRANE PROTEIN"/>
    <property type="match status" value="1"/>
</dbReference>
<name>A0A369LQ17_9ACTN</name>
<dbReference type="GO" id="GO:0005886">
    <property type="term" value="C:plasma membrane"/>
    <property type="evidence" value="ECO:0007669"/>
    <property type="project" value="UniProtKB-SubCell"/>
</dbReference>
<dbReference type="EMBL" id="PPTO01000002">
    <property type="protein sequence ID" value="RDB60749.1"/>
    <property type="molecule type" value="Genomic_DNA"/>
</dbReference>
<gene>
    <name evidence="9" type="ORF">C1881_01590</name>
</gene>
<feature type="transmembrane region" description="Helical" evidence="8">
    <location>
        <begin position="240"/>
        <end position="262"/>
    </location>
</feature>
<evidence type="ECO:0000256" key="7">
    <source>
        <dbReference type="ARBA" id="ARBA00023136"/>
    </source>
</evidence>
<dbReference type="Proteomes" id="UP000253975">
    <property type="component" value="Unassembled WGS sequence"/>
</dbReference>
<feature type="transmembrane region" description="Helical" evidence="8">
    <location>
        <begin position="323"/>
        <end position="344"/>
    </location>
</feature>
<feature type="transmembrane region" description="Helical" evidence="8">
    <location>
        <begin position="298"/>
        <end position="317"/>
    </location>
</feature>
<keyword evidence="6 8" id="KW-1133">Transmembrane helix</keyword>
<feature type="transmembrane region" description="Helical" evidence="8">
    <location>
        <begin position="268"/>
        <end position="286"/>
    </location>
</feature>
<sequence>MVIGAAALIYMFGFVLDVLSLPVAIIVWTIVFVLVLRSPVDALERRGVRRGLGTTIAFVGMFAVLAALVVIMFSPIFGVNDQFANIFSALPVYVQGLIDWANSFYDRYASLLQDDTVRGWIDAGSKSLADWASSVAKQSANGVVLFGTGIANVFVVLGFALVVAFWTLMELPAIDREVDRLVPDNHKEEADMLRIAFTRIMGGYIRATVLQCFIIGTACGIGFAVLGVPNAAALGLITGVLNLIPVVGPWIGGAVAAVVGLFVSPITAVLALVLTVCVQQFVYTFIGPKLMQNSVDVHPAIVIVALLVGGAIGQSMGGLMGNIVGMLLSIPFAAIAKTVFVYYFEKNTGRQIVAEDGVFFRGNPSVLDGENGEPDAMADAISPTPSKTFAPSSLVAALSPHGEKGVDAEDKGEK</sequence>
<feature type="transmembrane region" description="Helical" evidence="8">
    <location>
        <begin position="56"/>
        <end position="77"/>
    </location>
</feature>
<comment type="similarity">
    <text evidence="2">Belongs to the autoinducer-2 exporter (AI-2E) (TC 2.A.86) family.</text>
</comment>
<dbReference type="InterPro" id="IPR002549">
    <property type="entry name" value="AI-2E-like"/>
</dbReference>
<evidence type="ECO:0000256" key="4">
    <source>
        <dbReference type="ARBA" id="ARBA00022475"/>
    </source>
</evidence>
<comment type="subcellular location">
    <subcellularLocation>
        <location evidence="1">Cell membrane</location>
        <topology evidence="1">Multi-pass membrane protein</topology>
    </subcellularLocation>
</comment>
<accession>A0A369LQ17</accession>
<evidence type="ECO:0000256" key="5">
    <source>
        <dbReference type="ARBA" id="ARBA00022692"/>
    </source>
</evidence>
<evidence type="ECO:0000313" key="10">
    <source>
        <dbReference type="Proteomes" id="UP000253975"/>
    </source>
</evidence>
<evidence type="ECO:0000256" key="8">
    <source>
        <dbReference type="SAM" id="Phobius"/>
    </source>
</evidence>
<evidence type="ECO:0000256" key="2">
    <source>
        <dbReference type="ARBA" id="ARBA00009773"/>
    </source>
</evidence>
<keyword evidence="4" id="KW-1003">Cell membrane</keyword>
<feature type="transmembrane region" description="Helical" evidence="8">
    <location>
        <begin position="143"/>
        <end position="168"/>
    </location>
</feature>